<feature type="transmembrane region" description="Helical" evidence="6">
    <location>
        <begin position="112"/>
        <end position="129"/>
    </location>
</feature>
<keyword evidence="5 6" id="KW-0472">Membrane</keyword>
<feature type="transmembrane region" description="Helical" evidence="6">
    <location>
        <begin position="87"/>
        <end position="105"/>
    </location>
</feature>
<dbReference type="CDD" id="cd06581">
    <property type="entry name" value="TM_PBP1_LivM_like"/>
    <property type="match status" value="1"/>
</dbReference>
<keyword evidence="8" id="KW-1185">Reference proteome</keyword>
<protein>
    <submittedName>
        <fullName evidence="7">Branched-chain amino acid transport system permease protein</fullName>
    </submittedName>
</protein>
<proteinExistence type="predicted"/>
<feature type="transmembrane region" description="Helical" evidence="6">
    <location>
        <begin position="208"/>
        <end position="230"/>
    </location>
</feature>
<evidence type="ECO:0000313" key="7">
    <source>
        <dbReference type="EMBL" id="MBB3988279.1"/>
    </source>
</evidence>
<feature type="transmembrane region" description="Helical" evidence="6">
    <location>
        <begin position="250"/>
        <end position="273"/>
    </location>
</feature>
<dbReference type="Proteomes" id="UP000541426">
    <property type="component" value="Unassembled WGS sequence"/>
</dbReference>
<dbReference type="InterPro" id="IPR001851">
    <property type="entry name" value="ABC_transp_permease"/>
</dbReference>
<dbReference type="EMBL" id="JACIEJ010000018">
    <property type="protein sequence ID" value="MBB3988279.1"/>
    <property type="molecule type" value="Genomic_DNA"/>
</dbReference>
<evidence type="ECO:0000256" key="2">
    <source>
        <dbReference type="ARBA" id="ARBA00022475"/>
    </source>
</evidence>
<dbReference type="PANTHER" id="PTHR30482">
    <property type="entry name" value="HIGH-AFFINITY BRANCHED-CHAIN AMINO ACID TRANSPORT SYSTEM PERMEASE"/>
    <property type="match status" value="1"/>
</dbReference>
<feature type="transmembrane region" description="Helical" evidence="6">
    <location>
        <begin position="285"/>
        <end position="305"/>
    </location>
</feature>
<name>A0A7W6GWB9_9RHOB</name>
<keyword evidence="4 6" id="KW-1133">Transmembrane helix</keyword>
<keyword evidence="2" id="KW-1003">Cell membrane</keyword>
<feature type="transmembrane region" description="Helical" evidence="6">
    <location>
        <begin position="161"/>
        <end position="181"/>
    </location>
</feature>
<feature type="transmembrane region" description="Helical" evidence="6">
    <location>
        <begin position="12"/>
        <end position="27"/>
    </location>
</feature>
<dbReference type="AlphaFoldDB" id="A0A7W6GWB9"/>
<dbReference type="PANTHER" id="PTHR30482:SF17">
    <property type="entry name" value="ABC TRANSPORTER ATP-BINDING PROTEIN"/>
    <property type="match status" value="1"/>
</dbReference>
<organism evidence="7 8">
    <name type="scientific">Sagittula marina</name>
    <dbReference type="NCBI Taxonomy" id="943940"/>
    <lineage>
        <taxon>Bacteria</taxon>
        <taxon>Pseudomonadati</taxon>
        <taxon>Pseudomonadota</taxon>
        <taxon>Alphaproteobacteria</taxon>
        <taxon>Rhodobacterales</taxon>
        <taxon>Roseobacteraceae</taxon>
        <taxon>Sagittula</taxon>
    </lineage>
</organism>
<dbReference type="RefSeq" id="WP_221235697.1">
    <property type="nucleotide sequence ID" value="NZ_JACIEJ010000018.1"/>
</dbReference>
<dbReference type="GO" id="GO:0015658">
    <property type="term" value="F:branched-chain amino acid transmembrane transporter activity"/>
    <property type="evidence" value="ECO:0007669"/>
    <property type="project" value="InterPro"/>
</dbReference>
<feature type="transmembrane region" description="Helical" evidence="6">
    <location>
        <begin position="62"/>
        <end position="81"/>
    </location>
</feature>
<accession>A0A7W6GWB9</accession>
<dbReference type="InterPro" id="IPR043428">
    <property type="entry name" value="LivM-like"/>
</dbReference>
<keyword evidence="3 6" id="KW-0812">Transmembrane</keyword>
<gene>
    <name evidence="7" type="ORF">GGQ68_004636</name>
</gene>
<evidence type="ECO:0000313" key="8">
    <source>
        <dbReference type="Proteomes" id="UP000541426"/>
    </source>
</evidence>
<evidence type="ECO:0000256" key="5">
    <source>
        <dbReference type="ARBA" id="ARBA00023136"/>
    </source>
</evidence>
<reference evidence="7 8" key="1">
    <citation type="submission" date="2020-08" db="EMBL/GenBank/DDBJ databases">
        <title>Genomic Encyclopedia of Type Strains, Phase IV (KMG-IV): sequencing the most valuable type-strain genomes for metagenomic binning, comparative biology and taxonomic classification.</title>
        <authorList>
            <person name="Goeker M."/>
        </authorList>
    </citation>
    <scope>NUCLEOTIDE SEQUENCE [LARGE SCALE GENOMIC DNA]</scope>
    <source>
        <strain evidence="7 8">DSM 102235</strain>
    </source>
</reference>
<dbReference type="GO" id="GO:0005886">
    <property type="term" value="C:plasma membrane"/>
    <property type="evidence" value="ECO:0007669"/>
    <property type="project" value="UniProtKB-SubCell"/>
</dbReference>
<comment type="caution">
    <text evidence="7">The sequence shown here is derived from an EMBL/GenBank/DDBJ whole genome shotgun (WGS) entry which is preliminary data.</text>
</comment>
<evidence type="ECO:0000256" key="4">
    <source>
        <dbReference type="ARBA" id="ARBA00022989"/>
    </source>
</evidence>
<sequence length="313" mass="33190">MMPTLDFRRDHLFVAVLALLVIVGFFLPSWMRFLIQTAMASGLVALGVMLQMRAGLVSFGQGLFFCIGGYAVGLLAAKAGITDVALLLPAAALAALVIGLVLGLLLSRYREIFYAMLTLAVSMILYGLLVKAASLGSTDGFNIPAVSYFGFVPDQAARPDWSYALTGVVVLAGCLGALAYLRSGAGAMLDAVRENEIRLSYLGTSPRVLVFVVYAVAAVLSGLGGGLWAISSGHVDPEMTYWTTSGQFVFVALLAGRGSVVAPVMAYFLLELLRTYALDIAPNAWQLILGSAMLAVIVLLPRGLWSLVARART</sequence>
<dbReference type="Pfam" id="PF02653">
    <property type="entry name" value="BPD_transp_2"/>
    <property type="match status" value="1"/>
</dbReference>
<evidence type="ECO:0000256" key="3">
    <source>
        <dbReference type="ARBA" id="ARBA00022692"/>
    </source>
</evidence>
<evidence type="ECO:0000256" key="1">
    <source>
        <dbReference type="ARBA" id="ARBA00004651"/>
    </source>
</evidence>
<evidence type="ECO:0000256" key="6">
    <source>
        <dbReference type="SAM" id="Phobius"/>
    </source>
</evidence>
<comment type="subcellular location">
    <subcellularLocation>
        <location evidence="1">Cell membrane</location>
        <topology evidence="1">Multi-pass membrane protein</topology>
    </subcellularLocation>
</comment>
<feature type="transmembrane region" description="Helical" evidence="6">
    <location>
        <begin position="33"/>
        <end position="50"/>
    </location>
</feature>